<dbReference type="HAMAP" id="MF_00685">
    <property type="entry name" value="GlgB"/>
    <property type="match status" value="1"/>
</dbReference>
<dbReference type="InterPro" id="IPR014756">
    <property type="entry name" value="Ig_E-set"/>
</dbReference>
<keyword evidence="8 10" id="KW-0320">Glycogen biosynthesis</keyword>
<evidence type="ECO:0000256" key="11">
    <source>
        <dbReference type="PIRSR" id="PIRSR000463-1"/>
    </source>
</evidence>
<dbReference type="InterPro" id="IPR037439">
    <property type="entry name" value="Branching_enzy"/>
</dbReference>
<evidence type="ECO:0000256" key="8">
    <source>
        <dbReference type="ARBA" id="ARBA00023056"/>
    </source>
</evidence>
<evidence type="ECO:0000256" key="1">
    <source>
        <dbReference type="ARBA" id="ARBA00000826"/>
    </source>
</evidence>
<dbReference type="NCBIfam" id="TIGR01515">
    <property type="entry name" value="branching_enzym"/>
    <property type="match status" value="1"/>
</dbReference>
<sequence length="748" mass="84655">MLTRPTADSIATQAHDVRNARHGDPFAFLGQHTGTADGHARTGRCVRVFLPWAEAVRVIDPESGADLAEAERADDAGLFLADLPDATQPVPYKLRVTHGETTVDVWDPYGFQPVLGELDTYFIGEGTHLKLYEKMGAHVTTLGGVSGVAFTVWAPNARRVSVVGDFNGWDGRVHPMRKHLNCGVWEIFLPEAQAGSRYKFEIVGADGGLLPLKSDPYAFFCEVPPATACVVYDLDGFDWTDAEWMDTRAQRVERRAPISIYEVHLGSWKRVIDADSGAERPMTYRELADDLPAYARDMGFTHIELLPVNEHPFDGSWGYQPIGLFAPTSRFGTPDDFRYFVDRCHAAGVGVIIDWVAGHFPEDAHGLVWFDGTHLYEHADPRQGRHMDWGTLIYNYGRTEVRNFLLANALFWLDKFHIDGLRVDAVASMLYLDYSREGDDWIPNQFGGRENLEAIDFLRRMNELVYGHFPGAVTLAEESTAWPMVSRPTYLGGLGFGYKWNMGWMNDTLKYISEDPVHRRYRHNDLTFSLIYAFNENFVLPLSHDEVVHGKRSILGRMPGDCWQQFANMRTYLAYMWTHPGKKLLFMGSEFAQGREWNYRTSLDWHLLETAWHRQTQGLVRDLNHLYRDVPAMHVHDCEGEGFAWIDCNDHTHSVLAFVRRESADPNAPFLIVVCNFTPVVRETYRIGAPRAGWYTEVLNTDSADYGGSGVTNDRVVTLPQECHGHSQSLLLTLPPLATVILKPDPVE</sequence>
<dbReference type="InterPro" id="IPR054169">
    <property type="entry name" value="GlgB_N"/>
</dbReference>
<dbReference type="InterPro" id="IPR044143">
    <property type="entry name" value="GlgB_N_E_set_prok"/>
</dbReference>
<evidence type="ECO:0000313" key="14">
    <source>
        <dbReference type="Proteomes" id="UP000554286"/>
    </source>
</evidence>
<dbReference type="GO" id="GO:0043169">
    <property type="term" value="F:cation binding"/>
    <property type="evidence" value="ECO:0007669"/>
    <property type="project" value="InterPro"/>
</dbReference>
<dbReference type="UniPathway" id="UPA00164"/>
<evidence type="ECO:0000256" key="9">
    <source>
        <dbReference type="ARBA" id="ARBA00023277"/>
    </source>
</evidence>
<dbReference type="PIRSF" id="PIRSF000463">
    <property type="entry name" value="GlgB"/>
    <property type="match status" value="1"/>
</dbReference>
<organism evidence="13 14">
    <name type="scientific">Roseospira visakhapatnamensis</name>
    <dbReference type="NCBI Taxonomy" id="390880"/>
    <lineage>
        <taxon>Bacteria</taxon>
        <taxon>Pseudomonadati</taxon>
        <taxon>Pseudomonadota</taxon>
        <taxon>Alphaproteobacteria</taxon>
        <taxon>Rhodospirillales</taxon>
        <taxon>Rhodospirillaceae</taxon>
        <taxon>Roseospira</taxon>
    </lineage>
</organism>
<dbReference type="EC" id="2.4.1.18" evidence="10"/>
<dbReference type="RefSeq" id="WP_184042980.1">
    <property type="nucleotide sequence ID" value="NZ_JACIGK010000005.1"/>
</dbReference>
<dbReference type="SUPFAM" id="SSF51445">
    <property type="entry name" value="(Trans)glycosidases"/>
    <property type="match status" value="1"/>
</dbReference>
<dbReference type="NCBIfam" id="NF003811">
    <property type="entry name" value="PRK05402.1"/>
    <property type="match status" value="1"/>
</dbReference>
<feature type="active site" description="Nucleophile" evidence="10 11">
    <location>
        <position position="424"/>
    </location>
</feature>
<dbReference type="Pfam" id="PF02806">
    <property type="entry name" value="Alpha-amylase_C"/>
    <property type="match status" value="1"/>
</dbReference>
<evidence type="ECO:0000256" key="7">
    <source>
        <dbReference type="ARBA" id="ARBA00022679"/>
    </source>
</evidence>
<dbReference type="SUPFAM" id="SSF51011">
    <property type="entry name" value="Glycosyl hydrolase domain"/>
    <property type="match status" value="1"/>
</dbReference>
<dbReference type="GO" id="GO:0005978">
    <property type="term" value="P:glycogen biosynthetic process"/>
    <property type="evidence" value="ECO:0007669"/>
    <property type="project" value="UniProtKB-UniRule"/>
</dbReference>
<dbReference type="InterPro" id="IPR013780">
    <property type="entry name" value="Glyco_hydro_b"/>
</dbReference>
<comment type="similarity">
    <text evidence="4 10">Belongs to the glycosyl hydrolase 13 family. GlgB subfamily.</text>
</comment>
<dbReference type="FunFam" id="2.60.40.10:FF:000169">
    <property type="entry name" value="1,4-alpha-glucan branching enzyme GlgB"/>
    <property type="match status" value="1"/>
</dbReference>
<dbReference type="FunFam" id="3.20.20.80:FF:000003">
    <property type="entry name" value="1,4-alpha-glucan branching enzyme GlgB"/>
    <property type="match status" value="1"/>
</dbReference>
<dbReference type="GO" id="GO:0003844">
    <property type="term" value="F:1,4-alpha-glucan branching enzyme activity"/>
    <property type="evidence" value="ECO:0007669"/>
    <property type="project" value="UniProtKB-UniRule"/>
</dbReference>
<dbReference type="Gene3D" id="3.20.20.80">
    <property type="entry name" value="Glycosidases"/>
    <property type="match status" value="1"/>
</dbReference>
<dbReference type="InterPro" id="IPR006047">
    <property type="entry name" value="GH13_cat_dom"/>
</dbReference>
<dbReference type="Pfam" id="PF02922">
    <property type="entry name" value="CBM_48"/>
    <property type="match status" value="1"/>
</dbReference>
<evidence type="ECO:0000256" key="3">
    <source>
        <dbReference type="ARBA" id="ARBA00004964"/>
    </source>
</evidence>
<evidence type="ECO:0000256" key="4">
    <source>
        <dbReference type="ARBA" id="ARBA00009000"/>
    </source>
</evidence>
<dbReference type="Proteomes" id="UP000554286">
    <property type="component" value="Unassembled WGS sequence"/>
</dbReference>
<dbReference type="Gene3D" id="2.60.40.10">
    <property type="entry name" value="Immunoglobulins"/>
    <property type="match status" value="2"/>
</dbReference>
<dbReference type="NCBIfam" id="NF008967">
    <property type="entry name" value="PRK12313.1"/>
    <property type="match status" value="1"/>
</dbReference>
<evidence type="ECO:0000256" key="6">
    <source>
        <dbReference type="ARBA" id="ARBA00022676"/>
    </source>
</evidence>
<comment type="caution">
    <text evidence="13">The sequence shown here is derived from an EMBL/GenBank/DDBJ whole genome shotgun (WGS) entry which is preliminary data.</text>
</comment>
<evidence type="ECO:0000259" key="12">
    <source>
        <dbReference type="SMART" id="SM00642"/>
    </source>
</evidence>
<comment type="catalytic activity">
    <reaction evidence="1 10">
        <text>Transfers a segment of a (1-&gt;4)-alpha-D-glucan chain to a primary hydroxy group in a similar glucan chain.</text>
        <dbReference type="EC" id="2.4.1.18"/>
    </reaction>
</comment>
<evidence type="ECO:0000256" key="10">
    <source>
        <dbReference type="HAMAP-Rule" id="MF_00685"/>
    </source>
</evidence>
<dbReference type="SUPFAM" id="SSF81296">
    <property type="entry name" value="E set domains"/>
    <property type="match status" value="2"/>
</dbReference>
<evidence type="ECO:0000313" key="13">
    <source>
        <dbReference type="EMBL" id="MBB4265360.1"/>
    </source>
</evidence>
<dbReference type="Gene3D" id="2.60.40.1180">
    <property type="entry name" value="Golgi alpha-mannosidase II"/>
    <property type="match status" value="1"/>
</dbReference>
<keyword evidence="14" id="KW-1185">Reference proteome</keyword>
<dbReference type="GO" id="GO:0004553">
    <property type="term" value="F:hydrolase activity, hydrolyzing O-glycosyl compounds"/>
    <property type="evidence" value="ECO:0007669"/>
    <property type="project" value="InterPro"/>
</dbReference>
<dbReference type="Pfam" id="PF00128">
    <property type="entry name" value="Alpha-amylase"/>
    <property type="match status" value="1"/>
</dbReference>
<dbReference type="CDD" id="cd02855">
    <property type="entry name" value="E_set_GBE_prok_N"/>
    <property type="match status" value="1"/>
</dbReference>
<dbReference type="AlphaFoldDB" id="A0A7W6RB92"/>
<keyword evidence="5 10" id="KW-0321">Glycogen metabolism</keyword>
<dbReference type="GO" id="GO:0005829">
    <property type="term" value="C:cytosol"/>
    <property type="evidence" value="ECO:0007669"/>
    <property type="project" value="TreeGrafter"/>
</dbReference>
<evidence type="ECO:0000256" key="2">
    <source>
        <dbReference type="ARBA" id="ARBA00002953"/>
    </source>
</evidence>
<dbReference type="FunFam" id="2.60.40.1180:FF:000002">
    <property type="entry name" value="1,4-alpha-glucan branching enzyme GlgB"/>
    <property type="match status" value="1"/>
</dbReference>
<reference evidence="13 14" key="1">
    <citation type="submission" date="2020-08" db="EMBL/GenBank/DDBJ databases">
        <title>Genome sequencing of Purple Non-Sulfur Bacteria from various extreme environments.</title>
        <authorList>
            <person name="Mayer M."/>
        </authorList>
    </citation>
    <scope>NUCLEOTIDE SEQUENCE [LARGE SCALE GENOMIC DNA]</scope>
    <source>
        <strain evidence="13 14">JA131</strain>
    </source>
</reference>
<dbReference type="CDD" id="cd11322">
    <property type="entry name" value="AmyAc_Glg_BE"/>
    <property type="match status" value="1"/>
</dbReference>
<dbReference type="EMBL" id="JACIGK010000005">
    <property type="protein sequence ID" value="MBB4265360.1"/>
    <property type="molecule type" value="Genomic_DNA"/>
</dbReference>
<accession>A0A7W6RB92</accession>
<proteinExistence type="inferred from homology"/>
<comment type="subunit">
    <text evidence="10">Monomer.</text>
</comment>
<comment type="pathway">
    <text evidence="3 10">Glycan biosynthesis; glycogen biosynthesis.</text>
</comment>
<dbReference type="Pfam" id="PF22019">
    <property type="entry name" value="GlgB_N"/>
    <property type="match status" value="1"/>
</dbReference>
<protein>
    <recommendedName>
        <fullName evidence="10">1,4-alpha-glucan branching enzyme GlgB</fullName>
        <ecNumber evidence="10">2.4.1.18</ecNumber>
    </recommendedName>
    <alternativeName>
        <fullName evidence="10">1,4-alpha-D-glucan:1,4-alpha-D-glucan 6-glucosyl-transferase</fullName>
    </alternativeName>
    <alternativeName>
        <fullName evidence="10">Alpha-(1-&gt;4)-glucan branching enzyme</fullName>
    </alternativeName>
    <alternativeName>
        <fullName evidence="10">Glycogen branching enzyme</fullName>
        <shortName evidence="10">BE</shortName>
    </alternativeName>
</protein>
<dbReference type="InterPro" id="IPR006407">
    <property type="entry name" value="GlgB"/>
</dbReference>
<evidence type="ECO:0000256" key="5">
    <source>
        <dbReference type="ARBA" id="ARBA00022600"/>
    </source>
</evidence>
<dbReference type="PANTHER" id="PTHR43651">
    <property type="entry name" value="1,4-ALPHA-GLUCAN-BRANCHING ENZYME"/>
    <property type="match status" value="1"/>
</dbReference>
<feature type="domain" description="Glycosyl hydrolase family 13 catalytic" evidence="12">
    <location>
        <begin position="262"/>
        <end position="623"/>
    </location>
</feature>
<name>A0A7W6RB92_9PROT</name>
<keyword evidence="6 10" id="KW-0328">Glycosyltransferase</keyword>
<keyword evidence="7 10" id="KW-0808">Transferase</keyword>
<dbReference type="InterPro" id="IPR013783">
    <property type="entry name" value="Ig-like_fold"/>
</dbReference>
<dbReference type="InterPro" id="IPR017853">
    <property type="entry name" value="GH"/>
</dbReference>
<dbReference type="PANTHER" id="PTHR43651:SF3">
    <property type="entry name" value="1,4-ALPHA-GLUCAN-BRANCHING ENZYME"/>
    <property type="match status" value="1"/>
</dbReference>
<keyword evidence="9 10" id="KW-0119">Carbohydrate metabolism</keyword>
<dbReference type="InterPro" id="IPR004193">
    <property type="entry name" value="Glyco_hydro_13_N"/>
</dbReference>
<dbReference type="InterPro" id="IPR006048">
    <property type="entry name" value="A-amylase/branching_C"/>
</dbReference>
<feature type="active site" description="Proton donor" evidence="10 11">
    <location>
        <position position="477"/>
    </location>
</feature>
<gene>
    <name evidence="10" type="primary">glgB</name>
    <name evidence="13" type="ORF">GGD89_000978</name>
</gene>
<comment type="function">
    <text evidence="2 10">Catalyzes the formation of the alpha-1,6-glucosidic linkages in glycogen by scission of a 1,4-alpha-linked oligosaccharide from growing alpha-1,4-glucan chains and the subsequent attachment of the oligosaccharide to the alpha-1,6 position.</text>
</comment>
<dbReference type="SMART" id="SM00642">
    <property type="entry name" value="Aamy"/>
    <property type="match status" value="1"/>
</dbReference>